<keyword evidence="2" id="KW-1185">Reference proteome</keyword>
<accession>A0A8X7PG85</accession>
<evidence type="ECO:0000313" key="2">
    <source>
        <dbReference type="Proteomes" id="UP000886595"/>
    </source>
</evidence>
<proteinExistence type="predicted"/>
<dbReference type="AlphaFoldDB" id="A0A8X7PG85"/>
<protein>
    <submittedName>
        <fullName evidence="1">Uncharacterized protein</fullName>
    </submittedName>
</protein>
<dbReference type="EMBL" id="JAAMPC010000016">
    <property type="protein sequence ID" value="KAG2250393.1"/>
    <property type="molecule type" value="Genomic_DNA"/>
</dbReference>
<evidence type="ECO:0000313" key="1">
    <source>
        <dbReference type="EMBL" id="KAG2250393.1"/>
    </source>
</evidence>
<name>A0A8X7PG85_BRACI</name>
<gene>
    <name evidence="1" type="ORF">Bca52824_080529</name>
</gene>
<reference evidence="1 2" key="1">
    <citation type="submission" date="2020-02" db="EMBL/GenBank/DDBJ databases">
        <authorList>
            <person name="Ma Q."/>
            <person name="Huang Y."/>
            <person name="Song X."/>
            <person name="Pei D."/>
        </authorList>
    </citation>
    <scope>NUCLEOTIDE SEQUENCE [LARGE SCALE GENOMIC DNA]</scope>
    <source>
        <strain evidence="1">Sxm20200214</strain>
        <tissue evidence="1">Leaf</tissue>
    </source>
</reference>
<comment type="caution">
    <text evidence="1">The sequence shown here is derived from an EMBL/GenBank/DDBJ whole genome shotgun (WGS) entry which is preliminary data.</text>
</comment>
<organism evidence="1 2">
    <name type="scientific">Brassica carinata</name>
    <name type="common">Ethiopian mustard</name>
    <name type="synonym">Abyssinian cabbage</name>
    <dbReference type="NCBI Taxonomy" id="52824"/>
    <lineage>
        <taxon>Eukaryota</taxon>
        <taxon>Viridiplantae</taxon>
        <taxon>Streptophyta</taxon>
        <taxon>Embryophyta</taxon>
        <taxon>Tracheophyta</taxon>
        <taxon>Spermatophyta</taxon>
        <taxon>Magnoliopsida</taxon>
        <taxon>eudicotyledons</taxon>
        <taxon>Gunneridae</taxon>
        <taxon>Pentapetalae</taxon>
        <taxon>rosids</taxon>
        <taxon>malvids</taxon>
        <taxon>Brassicales</taxon>
        <taxon>Brassicaceae</taxon>
        <taxon>Brassiceae</taxon>
        <taxon>Brassica</taxon>
    </lineage>
</organism>
<dbReference type="Proteomes" id="UP000886595">
    <property type="component" value="Unassembled WGS sequence"/>
</dbReference>
<sequence length="51" mass="5900">MHSTDLGMSQELPKRIFKEGEETQVTQVNNKCELIYVLGKLMEGKEVRIFT</sequence>